<reference evidence="1 2" key="1">
    <citation type="submission" date="2018-10" db="EMBL/GenBank/DDBJ databases">
        <title>Genomic Encyclopedia of Archaeal and Bacterial Type Strains, Phase II (KMG-II): from individual species to whole genera.</title>
        <authorList>
            <person name="Goeker M."/>
        </authorList>
    </citation>
    <scope>NUCLEOTIDE SEQUENCE [LARGE SCALE GENOMIC DNA]</scope>
    <source>
        <strain evidence="1 2">DSM 25217</strain>
    </source>
</reference>
<dbReference type="Proteomes" id="UP000271227">
    <property type="component" value="Unassembled WGS sequence"/>
</dbReference>
<gene>
    <name evidence="1" type="ORF">BXY39_2187</name>
</gene>
<comment type="caution">
    <text evidence="1">The sequence shown here is derived from an EMBL/GenBank/DDBJ whole genome shotgun (WGS) entry which is preliminary data.</text>
</comment>
<name>A0A3M0CE44_9PROT</name>
<accession>A0A3M0CE44</accession>
<evidence type="ECO:0000313" key="1">
    <source>
        <dbReference type="EMBL" id="RMB08091.1"/>
    </source>
</evidence>
<protein>
    <submittedName>
        <fullName evidence="1">Uncharacterized protein</fullName>
    </submittedName>
</protein>
<dbReference type="AlphaFoldDB" id="A0A3M0CE44"/>
<dbReference type="RefSeq" id="WP_121938835.1">
    <property type="nucleotide sequence ID" value="NZ_REFR01000011.1"/>
</dbReference>
<proteinExistence type="predicted"/>
<dbReference type="InParanoid" id="A0A3M0CE44"/>
<keyword evidence="2" id="KW-1185">Reference proteome</keyword>
<evidence type="ECO:0000313" key="2">
    <source>
        <dbReference type="Proteomes" id="UP000271227"/>
    </source>
</evidence>
<sequence>MTSVVTRGHAGGLLAGLKTWWTGRRTRPSSPACRTAAAGQPAALPVATGPFVVRPEIQAPCDFEPVRKVELVFEQFIGCYLNLRLLRGNRRWVPIQLDECEDKIETLIAFANALSAGRSVLYGVDGNSNPSGVEVTFDKTRENCRIGAYAKCFEWDEEAECYYRDNFIYVWTDAPRFVRSVRQSVETLLADTRLIPSFVGAFSGDFDADELACQKADELAPVEWARRFPGGPAWDALPYGDQRGFEELVYAEIRTPLPWEEEERARLRALCDWTR</sequence>
<organism evidence="1 2">
    <name type="scientific">Eilatimonas milleporae</name>
    <dbReference type="NCBI Taxonomy" id="911205"/>
    <lineage>
        <taxon>Bacteria</taxon>
        <taxon>Pseudomonadati</taxon>
        <taxon>Pseudomonadota</taxon>
        <taxon>Alphaproteobacteria</taxon>
        <taxon>Kordiimonadales</taxon>
        <taxon>Kordiimonadaceae</taxon>
        <taxon>Eilatimonas</taxon>
    </lineage>
</organism>
<dbReference type="EMBL" id="REFR01000011">
    <property type="protein sequence ID" value="RMB08091.1"/>
    <property type="molecule type" value="Genomic_DNA"/>
</dbReference>